<accession>A0A1B7NAC2</accession>
<evidence type="ECO:0000313" key="2">
    <source>
        <dbReference type="Proteomes" id="UP000092154"/>
    </source>
</evidence>
<organism evidence="1 2">
    <name type="scientific">Rhizopogon vinicolor AM-OR11-026</name>
    <dbReference type="NCBI Taxonomy" id="1314800"/>
    <lineage>
        <taxon>Eukaryota</taxon>
        <taxon>Fungi</taxon>
        <taxon>Dikarya</taxon>
        <taxon>Basidiomycota</taxon>
        <taxon>Agaricomycotina</taxon>
        <taxon>Agaricomycetes</taxon>
        <taxon>Agaricomycetidae</taxon>
        <taxon>Boletales</taxon>
        <taxon>Suillineae</taxon>
        <taxon>Rhizopogonaceae</taxon>
        <taxon>Rhizopogon</taxon>
    </lineage>
</organism>
<name>A0A1B7NAC2_9AGAM</name>
<dbReference type="Proteomes" id="UP000092154">
    <property type="component" value="Unassembled WGS sequence"/>
</dbReference>
<dbReference type="EMBL" id="KV448170">
    <property type="protein sequence ID" value="OAX41822.1"/>
    <property type="molecule type" value="Genomic_DNA"/>
</dbReference>
<keyword evidence="2" id="KW-1185">Reference proteome</keyword>
<reference evidence="1 2" key="1">
    <citation type="submission" date="2016-06" db="EMBL/GenBank/DDBJ databases">
        <title>Comparative genomics of the ectomycorrhizal sister species Rhizopogon vinicolor and Rhizopogon vesiculosus (Basidiomycota: Boletales) reveals a divergence of the mating type B locus.</title>
        <authorList>
            <consortium name="DOE Joint Genome Institute"/>
            <person name="Mujic A.B."/>
            <person name="Kuo A."/>
            <person name="Tritt A."/>
            <person name="Lipzen A."/>
            <person name="Chen C."/>
            <person name="Johnson J."/>
            <person name="Sharma A."/>
            <person name="Barry K."/>
            <person name="Grigoriev I.V."/>
            <person name="Spatafora J.W."/>
        </authorList>
    </citation>
    <scope>NUCLEOTIDE SEQUENCE [LARGE SCALE GENOMIC DNA]</scope>
    <source>
        <strain evidence="1 2">AM-OR11-026</strain>
    </source>
</reference>
<gene>
    <name evidence="1" type="ORF">K503DRAFT_441661</name>
</gene>
<dbReference type="InParanoid" id="A0A1B7NAC2"/>
<dbReference type="AlphaFoldDB" id="A0A1B7NAC2"/>
<sequence>MAGSLGLRQSFTLCSLERPRSPCQACVESFRVHEVCHLNPVPRPVTHLSIISLRSPWIHAPLSGGVLAMRSEDVMYRT</sequence>
<evidence type="ECO:0000313" key="1">
    <source>
        <dbReference type="EMBL" id="OAX41822.1"/>
    </source>
</evidence>
<protein>
    <submittedName>
        <fullName evidence="1">Uncharacterized protein</fullName>
    </submittedName>
</protein>
<proteinExistence type="predicted"/>